<dbReference type="InterPro" id="IPR058512">
    <property type="entry name" value="DUF8199"/>
</dbReference>
<dbReference type="AlphaFoldDB" id="A0A5S5CF33"/>
<comment type="caution">
    <text evidence="1">The sequence shown here is derived from an EMBL/GenBank/DDBJ whole genome shotgun (WGS) entry which is preliminary data.</text>
</comment>
<organism evidence="1 2">
    <name type="scientific">Aquimarina intermedia</name>
    <dbReference type="NCBI Taxonomy" id="350814"/>
    <lineage>
        <taxon>Bacteria</taxon>
        <taxon>Pseudomonadati</taxon>
        <taxon>Bacteroidota</taxon>
        <taxon>Flavobacteriia</taxon>
        <taxon>Flavobacteriales</taxon>
        <taxon>Flavobacteriaceae</taxon>
        <taxon>Aquimarina</taxon>
    </lineage>
</organism>
<dbReference type="NCBIfam" id="NF047658">
    <property type="entry name" value="HYC_CC_PP"/>
    <property type="match status" value="1"/>
</dbReference>
<gene>
    <name evidence="1" type="ORF">BD809_101431</name>
</gene>
<evidence type="ECO:0000313" key="1">
    <source>
        <dbReference type="EMBL" id="TYP77278.1"/>
    </source>
</evidence>
<sequence length="148" mass="16763">MKLLRTFVLMKNAFRNIISVLLAVLVLSSTLSFTVSKHYCGNFLVDTAIFTPARTCGMEAELQSISPSKTLVHKTPCCKDTLQVVKGQDELKNAFDILDFKKLVFTQTTQSAYHNFLKPIESTPIFCSKYSPPPIIRNFTQWYGTFLI</sequence>
<proteinExistence type="predicted"/>
<dbReference type="OrthoDB" id="1493875at2"/>
<reference evidence="1 2" key="1">
    <citation type="submission" date="2019-07" db="EMBL/GenBank/DDBJ databases">
        <title>Genomic Encyclopedia of Archaeal and Bacterial Type Strains, Phase II (KMG-II): from individual species to whole genera.</title>
        <authorList>
            <person name="Goeker M."/>
        </authorList>
    </citation>
    <scope>NUCLEOTIDE SEQUENCE [LARGE SCALE GENOMIC DNA]</scope>
    <source>
        <strain evidence="1 2">DSM 17527</strain>
    </source>
</reference>
<accession>A0A5S5CF33</accession>
<dbReference type="InterPro" id="IPR058060">
    <property type="entry name" value="HYC_CC_PP"/>
</dbReference>
<evidence type="ECO:0000313" key="2">
    <source>
        <dbReference type="Proteomes" id="UP000324376"/>
    </source>
</evidence>
<dbReference type="RefSeq" id="WP_148781295.1">
    <property type="nucleotide sequence ID" value="NZ_VNHU01000001.1"/>
</dbReference>
<name>A0A5S5CF33_9FLAO</name>
<dbReference type="Proteomes" id="UP000324376">
    <property type="component" value="Unassembled WGS sequence"/>
</dbReference>
<protein>
    <recommendedName>
        <fullName evidence="3">Secreted protein</fullName>
    </recommendedName>
</protein>
<evidence type="ECO:0008006" key="3">
    <source>
        <dbReference type="Google" id="ProtNLM"/>
    </source>
</evidence>
<dbReference type="EMBL" id="VNHU01000001">
    <property type="protein sequence ID" value="TYP77278.1"/>
    <property type="molecule type" value="Genomic_DNA"/>
</dbReference>
<keyword evidence="2" id="KW-1185">Reference proteome</keyword>
<dbReference type="Pfam" id="PF26622">
    <property type="entry name" value="DUF8199"/>
    <property type="match status" value="1"/>
</dbReference>